<evidence type="ECO:0000256" key="8">
    <source>
        <dbReference type="SAM" id="MobiDB-lite"/>
    </source>
</evidence>
<dbReference type="GO" id="GO:0003723">
    <property type="term" value="F:RNA binding"/>
    <property type="evidence" value="ECO:0007669"/>
    <property type="project" value="TreeGrafter"/>
</dbReference>
<feature type="non-terminal residue" evidence="10">
    <location>
        <position position="388"/>
    </location>
</feature>
<comment type="caution">
    <text evidence="10">The sequence shown here is derived from an EMBL/GenBank/DDBJ whole genome shotgun (WGS) entry which is preliminary data.</text>
</comment>
<dbReference type="Pfam" id="PF14981">
    <property type="entry name" value="FAM165"/>
    <property type="match status" value="1"/>
</dbReference>
<keyword evidence="3" id="KW-0496">Mitochondrion</keyword>
<feature type="compositionally biased region" description="Low complexity" evidence="8">
    <location>
        <begin position="365"/>
        <end position="376"/>
    </location>
</feature>
<evidence type="ECO:0000256" key="1">
    <source>
        <dbReference type="ARBA" id="ARBA00004173"/>
    </source>
</evidence>
<evidence type="ECO:0000313" key="10">
    <source>
        <dbReference type="EMBL" id="MBN3319999.1"/>
    </source>
</evidence>
<dbReference type="SUPFAM" id="SSF55186">
    <property type="entry name" value="ThrRS/AlaRS common domain"/>
    <property type="match status" value="1"/>
</dbReference>
<comment type="similarity">
    <text evidence="5">Belongs to the mitochondrion-specific ribosomal protein mL39 family.</text>
</comment>
<proteinExistence type="inferred from homology"/>
<keyword evidence="9" id="KW-0472">Membrane</keyword>
<feature type="compositionally biased region" description="Basic and acidic residues" evidence="8">
    <location>
        <begin position="377"/>
        <end position="388"/>
    </location>
</feature>
<keyword evidence="4" id="KW-0687">Ribonucleoprotein</keyword>
<dbReference type="FunFam" id="3.30.980.10:FF:000006">
    <property type="entry name" value="39S ribosomal protein L39, mitochondrial"/>
    <property type="match status" value="1"/>
</dbReference>
<dbReference type="InterPro" id="IPR050062">
    <property type="entry name" value="Pro-tRNA_synthetase"/>
</dbReference>
<keyword evidence="2" id="KW-0689">Ribosomal protein</keyword>
<dbReference type="InterPro" id="IPR012675">
    <property type="entry name" value="Beta-grasp_dom_sf"/>
</dbReference>
<evidence type="ECO:0000256" key="4">
    <source>
        <dbReference type="ARBA" id="ARBA00023274"/>
    </source>
</evidence>
<keyword evidence="11" id="KW-1185">Reference proteome</keyword>
<dbReference type="InterPro" id="IPR018163">
    <property type="entry name" value="Thr/Ala-tRNA-synth_IIc_edit"/>
</dbReference>
<feature type="compositionally biased region" description="Basic and acidic residues" evidence="8">
    <location>
        <begin position="355"/>
        <end position="364"/>
    </location>
</feature>
<dbReference type="AlphaFoldDB" id="A0A8J7TDZ9"/>
<dbReference type="InterPro" id="IPR042125">
    <property type="entry name" value="SMIM11"/>
</dbReference>
<feature type="non-terminal residue" evidence="10">
    <location>
        <position position="1"/>
    </location>
</feature>
<keyword evidence="9" id="KW-1133">Transmembrane helix</keyword>
<evidence type="ECO:0000256" key="3">
    <source>
        <dbReference type="ARBA" id="ARBA00023128"/>
    </source>
</evidence>
<evidence type="ECO:0000256" key="6">
    <source>
        <dbReference type="ARBA" id="ARBA00071662"/>
    </source>
</evidence>
<evidence type="ECO:0000313" key="11">
    <source>
        <dbReference type="Proteomes" id="UP000736164"/>
    </source>
</evidence>
<evidence type="ECO:0000256" key="9">
    <source>
        <dbReference type="SAM" id="Phobius"/>
    </source>
</evidence>
<organism evidence="10 11">
    <name type="scientific">Atractosteus spatula</name>
    <name type="common">Alligator gar</name>
    <name type="synonym">Lepisosteus spatula</name>
    <dbReference type="NCBI Taxonomy" id="7917"/>
    <lineage>
        <taxon>Eukaryota</taxon>
        <taxon>Metazoa</taxon>
        <taxon>Chordata</taxon>
        <taxon>Craniata</taxon>
        <taxon>Vertebrata</taxon>
        <taxon>Euteleostomi</taxon>
        <taxon>Actinopterygii</taxon>
        <taxon>Neopterygii</taxon>
        <taxon>Holostei</taxon>
        <taxon>Semionotiformes</taxon>
        <taxon>Lepisosteidae</taxon>
        <taxon>Atractosteus</taxon>
    </lineage>
</organism>
<sequence>LASNAAVSRPSVAELLGWRSQLFSREQAKQRALYPRTEKIEVTLEGPGLQGTLLIMNRGVSTPYSCARHLTEWHVSTAALALVDGQPWPLHRPLTQSCTLSLLSFKDQDPQEVNQAYWRSCAMLLGQVLQAAFKEEFLVELLRSPELPVISGAFCCDVVLDSRLDSWTPSEEDLRSLGCDAQRLIQQDLPWEPLEVQPAVAMEIFTHSRTKQEEVEQRAAESPRGIVTLYRCGDHVDVSGGPLVARTGLCSQYEVTALHNLGPGPWGLHRRAQGLSLPLQLQAHHTIWRRLKKRAERLVEVPPVPSATPPQAPTPAPEALENFPLLLYILAAKTLLLCLGFAGVKIYQSKRAEAALKKQRELERQQQQQQQQQQQEEAARAEPDKKED</sequence>
<feature type="transmembrane region" description="Helical" evidence="9">
    <location>
        <begin position="325"/>
        <end position="347"/>
    </location>
</feature>
<dbReference type="EMBL" id="JAAWVO010049331">
    <property type="protein sequence ID" value="MBN3319999.1"/>
    <property type="molecule type" value="Genomic_DNA"/>
</dbReference>
<dbReference type="CDD" id="cd01667">
    <property type="entry name" value="TGS_ThrRS"/>
    <property type="match status" value="1"/>
</dbReference>
<protein>
    <recommendedName>
        <fullName evidence="6">Large ribosomal subunit protein mL39</fullName>
    </recommendedName>
    <alternativeName>
        <fullName evidence="7">39S ribosomal protein L39, mitochondrial</fullName>
    </alternativeName>
</protein>
<dbReference type="Gene3D" id="3.10.20.30">
    <property type="match status" value="1"/>
</dbReference>
<dbReference type="GO" id="GO:1990904">
    <property type="term" value="C:ribonucleoprotein complex"/>
    <property type="evidence" value="ECO:0007669"/>
    <property type="project" value="UniProtKB-KW"/>
</dbReference>
<comment type="subcellular location">
    <subcellularLocation>
        <location evidence="1">Mitochondrion</location>
    </subcellularLocation>
</comment>
<evidence type="ECO:0000256" key="5">
    <source>
        <dbReference type="ARBA" id="ARBA00061231"/>
    </source>
</evidence>
<evidence type="ECO:0000256" key="7">
    <source>
        <dbReference type="ARBA" id="ARBA00075914"/>
    </source>
</evidence>
<dbReference type="Proteomes" id="UP000736164">
    <property type="component" value="Unassembled WGS sequence"/>
</dbReference>
<feature type="region of interest" description="Disordered" evidence="8">
    <location>
        <begin position="355"/>
        <end position="388"/>
    </location>
</feature>
<gene>
    <name evidence="10" type="primary">Mrpl39</name>
    <name evidence="10" type="ORF">GTO95_0001880</name>
</gene>
<dbReference type="GO" id="GO:0005739">
    <property type="term" value="C:mitochondrion"/>
    <property type="evidence" value="ECO:0007669"/>
    <property type="project" value="UniProtKB-SubCell"/>
</dbReference>
<dbReference type="Gene3D" id="3.30.980.10">
    <property type="entry name" value="Threonyl-trna Synthetase, Chain A, domain 2"/>
    <property type="match status" value="1"/>
</dbReference>
<accession>A0A8J7TDZ9</accession>
<evidence type="ECO:0000256" key="2">
    <source>
        <dbReference type="ARBA" id="ARBA00022980"/>
    </source>
</evidence>
<name>A0A8J7TDZ9_ATRSP</name>
<dbReference type="PANTHER" id="PTHR42753:SF9">
    <property type="entry name" value="LARGE RIBOSOMAL SUBUNIT PROTEIN ML39"/>
    <property type="match status" value="1"/>
</dbReference>
<dbReference type="GO" id="GO:0005840">
    <property type="term" value="C:ribosome"/>
    <property type="evidence" value="ECO:0007669"/>
    <property type="project" value="UniProtKB-KW"/>
</dbReference>
<reference evidence="10" key="1">
    <citation type="journal article" date="2021" name="Cell">
        <title>Tracing the genetic footprints of vertebrate landing in non-teleost ray-finned fishes.</title>
        <authorList>
            <person name="Bi X."/>
            <person name="Wang K."/>
            <person name="Yang L."/>
            <person name="Pan H."/>
            <person name="Jiang H."/>
            <person name="Wei Q."/>
            <person name="Fang M."/>
            <person name="Yu H."/>
            <person name="Zhu C."/>
            <person name="Cai Y."/>
            <person name="He Y."/>
            <person name="Gan X."/>
            <person name="Zeng H."/>
            <person name="Yu D."/>
            <person name="Zhu Y."/>
            <person name="Jiang H."/>
            <person name="Qiu Q."/>
            <person name="Yang H."/>
            <person name="Zhang Y.E."/>
            <person name="Wang W."/>
            <person name="Zhu M."/>
            <person name="He S."/>
            <person name="Zhang G."/>
        </authorList>
    </citation>
    <scope>NUCLEOTIDE SEQUENCE</scope>
    <source>
        <strain evidence="10">Allg_001</strain>
    </source>
</reference>
<dbReference type="GO" id="GO:0000166">
    <property type="term" value="F:nucleotide binding"/>
    <property type="evidence" value="ECO:0007669"/>
    <property type="project" value="InterPro"/>
</dbReference>
<keyword evidence="9" id="KW-0812">Transmembrane</keyword>
<dbReference type="PANTHER" id="PTHR42753">
    <property type="entry name" value="MITOCHONDRIAL RIBOSOME PROTEIN L39/PROLYL-TRNA LIGASE FAMILY MEMBER"/>
    <property type="match status" value="1"/>
</dbReference>